<protein>
    <submittedName>
        <fullName evidence="1">Uncharacterized protein</fullName>
    </submittedName>
</protein>
<keyword evidence="2" id="KW-1185">Reference proteome</keyword>
<gene>
    <name evidence="1" type="ORF">EVOR1521_LOCUS2335</name>
</gene>
<organism evidence="1 2">
    <name type="scientific">Effrenium voratum</name>
    <dbReference type="NCBI Taxonomy" id="2562239"/>
    <lineage>
        <taxon>Eukaryota</taxon>
        <taxon>Sar</taxon>
        <taxon>Alveolata</taxon>
        <taxon>Dinophyceae</taxon>
        <taxon>Suessiales</taxon>
        <taxon>Symbiodiniaceae</taxon>
        <taxon>Effrenium</taxon>
    </lineage>
</organism>
<evidence type="ECO:0000313" key="1">
    <source>
        <dbReference type="EMBL" id="CAJ1372209.1"/>
    </source>
</evidence>
<dbReference type="AlphaFoldDB" id="A0AA36MHF8"/>
<evidence type="ECO:0000313" key="2">
    <source>
        <dbReference type="Proteomes" id="UP001178507"/>
    </source>
</evidence>
<sequence>MRGDWNAARECFWSSHRALAEKSVEICGVHKMEMLARAFRRLEAAALTVAGSSRANLELAVNDLVQVRPAVRLQSSSLAMAMPARGGFLPESGKPRTVRRGLWPC</sequence>
<reference evidence="1" key="1">
    <citation type="submission" date="2023-08" db="EMBL/GenBank/DDBJ databases">
        <authorList>
            <person name="Chen Y."/>
            <person name="Shah S."/>
            <person name="Dougan E. K."/>
            <person name="Thang M."/>
            <person name="Chan C."/>
        </authorList>
    </citation>
    <scope>NUCLEOTIDE SEQUENCE</scope>
</reference>
<name>A0AA36MHF8_9DINO</name>
<dbReference type="EMBL" id="CAUJNA010000120">
    <property type="protein sequence ID" value="CAJ1372209.1"/>
    <property type="molecule type" value="Genomic_DNA"/>
</dbReference>
<proteinExistence type="predicted"/>
<accession>A0AA36MHF8</accession>
<comment type="caution">
    <text evidence="1">The sequence shown here is derived from an EMBL/GenBank/DDBJ whole genome shotgun (WGS) entry which is preliminary data.</text>
</comment>
<dbReference type="Proteomes" id="UP001178507">
    <property type="component" value="Unassembled WGS sequence"/>
</dbReference>